<evidence type="ECO:0000256" key="3">
    <source>
        <dbReference type="ARBA" id="ARBA00020776"/>
    </source>
</evidence>
<dbReference type="InterPro" id="IPR021886">
    <property type="entry name" value="MgsA_C"/>
</dbReference>
<dbReference type="GO" id="GO:0016887">
    <property type="term" value="F:ATP hydrolysis activity"/>
    <property type="evidence" value="ECO:0007669"/>
    <property type="project" value="InterPro"/>
</dbReference>
<dbReference type="GO" id="GO:0005524">
    <property type="term" value="F:ATP binding"/>
    <property type="evidence" value="ECO:0007669"/>
    <property type="project" value="UniProtKB-KW"/>
</dbReference>
<dbReference type="RefSeq" id="WP_132872718.1">
    <property type="nucleotide sequence ID" value="NZ_JAJUHT010000004.1"/>
</dbReference>
<dbReference type="Proteomes" id="UP000294614">
    <property type="component" value="Unassembled WGS sequence"/>
</dbReference>
<dbReference type="SMART" id="SM00382">
    <property type="entry name" value="AAA"/>
    <property type="match status" value="1"/>
</dbReference>
<dbReference type="InterPro" id="IPR032423">
    <property type="entry name" value="AAA_assoc_2"/>
</dbReference>
<evidence type="ECO:0000256" key="4">
    <source>
        <dbReference type="ARBA" id="ARBA00022741"/>
    </source>
</evidence>
<dbReference type="AlphaFoldDB" id="A0A4R1KEK1"/>
<organism evidence="7 8">
    <name type="scientific">Seleniivibrio woodruffii</name>
    <dbReference type="NCBI Taxonomy" id="1078050"/>
    <lineage>
        <taxon>Bacteria</taxon>
        <taxon>Pseudomonadati</taxon>
        <taxon>Deferribacterota</taxon>
        <taxon>Deferribacteres</taxon>
        <taxon>Deferribacterales</taxon>
        <taxon>Geovibrionaceae</taxon>
        <taxon>Seleniivibrio</taxon>
    </lineage>
</organism>
<evidence type="ECO:0000313" key="8">
    <source>
        <dbReference type="Proteomes" id="UP000294614"/>
    </source>
</evidence>
<dbReference type="PANTHER" id="PTHR13779:SF7">
    <property type="entry name" value="ATPASE WRNIP1"/>
    <property type="match status" value="1"/>
</dbReference>
<dbReference type="GO" id="GO:0008047">
    <property type="term" value="F:enzyme activator activity"/>
    <property type="evidence" value="ECO:0007669"/>
    <property type="project" value="TreeGrafter"/>
</dbReference>
<gene>
    <name evidence="7" type="ORF">C8D98_1096</name>
</gene>
<dbReference type="InterPro" id="IPR008921">
    <property type="entry name" value="DNA_pol3_clamp-load_cplx_C"/>
</dbReference>
<dbReference type="Pfam" id="PF12002">
    <property type="entry name" value="MgsA_C"/>
    <property type="match status" value="1"/>
</dbReference>
<keyword evidence="4" id="KW-0547">Nucleotide-binding</keyword>
<protein>
    <recommendedName>
        <fullName evidence="3">Replication-associated recombination protein A</fullName>
    </recommendedName>
</protein>
<evidence type="ECO:0000256" key="2">
    <source>
        <dbReference type="ARBA" id="ARBA00008959"/>
    </source>
</evidence>
<dbReference type="SUPFAM" id="SSF52540">
    <property type="entry name" value="P-loop containing nucleoside triphosphate hydrolases"/>
    <property type="match status" value="1"/>
</dbReference>
<proteinExistence type="inferred from homology"/>
<keyword evidence="8" id="KW-1185">Reference proteome</keyword>
<dbReference type="GO" id="GO:0006261">
    <property type="term" value="P:DNA-templated DNA replication"/>
    <property type="evidence" value="ECO:0007669"/>
    <property type="project" value="TreeGrafter"/>
</dbReference>
<dbReference type="CDD" id="cd18139">
    <property type="entry name" value="HLD_clamp_RarA"/>
    <property type="match status" value="1"/>
</dbReference>
<dbReference type="Gene3D" id="1.10.3710.10">
    <property type="entry name" value="DNA polymerase III clamp loader subunits, C-terminal domain"/>
    <property type="match status" value="1"/>
</dbReference>
<dbReference type="CDD" id="cd00009">
    <property type="entry name" value="AAA"/>
    <property type="match status" value="1"/>
</dbReference>
<dbReference type="EMBL" id="SMGG01000003">
    <property type="protein sequence ID" value="TCK62567.1"/>
    <property type="molecule type" value="Genomic_DNA"/>
</dbReference>
<dbReference type="PANTHER" id="PTHR13779">
    <property type="entry name" value="WERNER HELICASE-INTERACTING PROTEIN 1 FAMILY MEMBER"/>
    <property type="match status" value="1"/>
</dbReference>
<dbReference type="InterPro" id="IPR003593">
    <property type="entry name" value="AAA+_ATPase"/>
</dbReference>
<dbReference type="GO" id="GO:0003677">
    <property type="term" value="F:DNA binding"/>
    <property type="evidence" value="ECO:0007669"/>
    <property type="project" value="InterPro"/>
</dbReference>
<comment type="function">
    <text evidence="1">DNA-dependent ATPase that plays important roles in cellular responses to stalled DNA replication processes.</text>
</comment>
<accession>A0A4R1KEK1</accession>
<comment type="caution">
    <text evidence="7">The sequence shown here is derived from an EMBL/GenBank/DDBJ whole genome shotgun (WGS) entry which is preliminary data.</text>
</comment>
<keyword evidence="5" id="KW-0067">ATP-binding</keyword>
<evidence type="ECO:0000256" key="5">
    <source>
        <dbReference type="ARBA" id="ARBA00022840"/>
    </source>
</evidence>
<dbReference type="InterPro" id="IPR027417">
    <property type="entry name" value="P-loop_NTPase"/>
</dbReference>
<name>A0A4R1KEK1_9BACT</name>
<evidence type="ECO:0000259" key="6">
    <source>
        <dbReference type="SMART" id="SM00382"/>
    </source>
</evidence>
<dbReference type="GO" id="GO:0000731">
    <property type="term" value="P:DNA synthesis involved in DNA repair"/>
    <property type="evidence" value="ECO:0007669"/>
    <property type="project" value="TreeGrafter"/>
</dbReference>
<dbReference type="OrthoDB" id="9778364at2"/>
<dbReference type="Gene3D" id="1.20.272.10">
    <property type="match status" value="1"/>
</dbReference>
<dbReference type="Gene3D" id="3.40.50.300">
    <property type="entry name" value="P-loop containing nucleotide triphosphate hydrolases"/>
    <property type="match status" value="1"/>
</dbReference>
<sequence>MRILEELRPKVFDDIAGQKHLLGTDSVFRKMAESGGFDSVILIGPPGTGKTTLAEIIGNYLQMPFVSLHAATAGASEIKQVMESAGTQGTMLVFVDELHRFNKSQQVLLLNLIDSGKAKLIGASTENPYHSLIHPLRSRSFVFELQRLNHEDFALMFAKACVYFKKRYNAVDVVISDEDFDRLVQASDGDGRRFYSLLELSAVGGKFVGDDLHLNVKQAAEHTASGRYNTDEHYNMLSAMIKSIRGTDPDSALLWAFSLLRSGMEPEAIFRRLLISASEDIGNAYPDAVTFAHAAYENFMAVGRPEGDIILAHVVTFLAGCPKSNRSYNSMWAVKKYLEENTPAVPEPLRTNGQGYMYPFDFGGFVKQEYGASEKVFYSPSDAGFESKIAERLKKLHLGVKDYGKSKSEK</sequence>
<dbReference type="Pfam" id="PF00004">
    <property type="entry name" value="AAA"/>
    <property type="match status" value="1"/>
</dbReference>
<dbReference type="InterPro" id="IPR003959">
    <property type="entry name" value="ATPase_AAA_core"/>
</dbReference>
<feature type="domain" description="AAA+ ATPase" evidence="6">
    <location>
        <begin position="36"/>
        <end position="147"/>
    </location>
</feature>
<dbReference type="InterPro" id="IPR051314">
    <property type="entry name" value="AAA_ATPase_RarA/MGS1/WRNIP1"/>
</dbReference>
<dbReference type="Pfam" id="PF16193">
    <property type="entry name" value="AAA_assoc_2"/>
    <property type="match status" value="1"/>
</dbReference>
<evidence type="ECO:0000313" key="7">
    <source>
        <dbReference type="EMBL" id="TCK62567.1"/>
    </source>
</evidence>
<comment type="similarity">
    <text evidence="2">Belongs to the AAA ATPase family. RarA/MGS1/WRNIP1 subfamily.</text>
</comment>
<dbReference type="SUPFAM" id="SSF48019">
    <property type="entry name" value="post-AAA+ oligomerization domain-like"/>
    <property type="match status" value="1"/>
</dbReference>
<reference evidence="7 8" key="1">
    <citation type="submission" date="2019-03" db="EMBL/GenBank/DDBJ databases">
        <title>Genomic Encyclopedia of Type Strains, Phase IV (KMG-IV): sequencing the most valuable type-strain genomes for metagenomic binning, comparative biology and taxonomic classification.</title>
        <authorList>
            <person name="Goeker M."/>
        </authorList>
    </citation>
    <scope>NUCLEOTIDE SEQUENCE [LARGE SCALE GENOMIC DNA]</scope>
    <source>
        <strain evidence="7 8">DSM 24984</strain>
    </source>
</reference>
<dbReference type="GO" id="GO:0017116">
    <property type="term" value="F:single-stranded DNA helicase activity"/>
    <property type="evidence" value="ECO:0007669"/>
    <property type="project" value="TreeGrafter"/>
</dbReference>
<evidence type="ECO:0000256" key="1">
    <source>
        <dbReference type="ARBA" id="ARBA00002393"/>
    </source>
</evidence>